<keyword evidence="4" id="KW-0249">Electron transport</keyword>
<dbReference type="CDD" id="cd01714">
    <property type="entry name" value="ETF_beta"/>
    <property type="match status" value="1"/>
</dbReference>
<name>A0A1I6MPQ0_9BACT</name>
<reference evidence="6 7" key="1">
    <citation type="submission" date="2016-10" db="EMBL/GenBank/DDBJ databases">
        <authorList>
            <person name="de Groot N.N."/>
        </authorList>
    </citation>
    <scope>NUCLEOTIDE SEQUENCE [LARGE SCALE GENOMIC DNA]</scope>
    <source>
        <strain evidence="6 7">DSM 21001</strain>
    </source>
</reference>
<dbReference type="InterPro" id="IPR012255">
    <property type="entry name" value="ETF_b"/>
</dbReference>
<gene>
    <name evidence="6" type="ORF">SAMN05421771_3230</name>
</gene>
<dbReference type="EMBL" id="FOZL01000001">
    <property type="protein sequence ID" value="SFS17685.1"/>
    <property type="molecule type" value="Genomic_DNA"/>
</dbReference>
<keyword evidence="7" id="KW-1185">Reference proteome</keyword>
<evidence type="ECO:0000256" key="2">
    <source>
        <dbReference type="ARBA" id="ARBA00016797"/>
    </source>
</evidence>
<dbReference type="SUPFAM" id="SSF52402">
    <property type="entry name" value="Adenine nucleotide alpha hydrolases-like"/>
    <property type="match status" value="1"/>
</dbReference>
<dbReference type="AlphaFoldDB" id="A0A1I6MPQ0"/>
<evidence type="ECO:0000256" key="1">
    <source>
        <dbReference type="ARBA" id="ARBA00007557"/>
    </source>
</evidence>
<keyword evidence="3" id="KW-0813">Transport</keyword>
<protein>
    <recommendedName>
        <fullName evidence="2">Electron transfer flavoprotein subunit beta</fullName>
    </recommendedName>
</protein>
<dbReference type="Proteomes" id="UP000199024">
    <property type="component" value="Unassembled WGS sequence"/>
</dbReference>
<proteinExistence type="inferred from homology"/>
<dbReference type="PIRSF" id="PIRSF000090">
    <property type="entry name" value="Beta-ETF"/>
    <property type="match status" value="1"/>
</dbReference>
<evidence type="ECO:0000256" key="3">
    <source>
        <dbReference type="ARBA" id="ARBA00022448"/>
    </source>
</evidence>
<evidence type="ECO:0000259" key="5">
    <source>
        <dbReference type="SMART" id="SM00893"/>
    </source>
</evidence>
<dbReference type="PANTHER" id="PTHR21294">
    <property type="entry name" value="ELECTRON TRANSFER FLAVOPROTEIN BETA-SUBUNIT"/>
    <property type="match status" value="1"/>
</dbReference>
<evidence type="ECO:0000313" key="6">
    <source>
        <dbReference type="EMBL" id="SFS17685.1"/>
    </source>
</evidence>
<comment type="similarity">
    <text evidence="1">Belongs to the ETF beta-subunit/FixA family.</text>
</comment>
<dbReference type="RefSeq" id="WP_089840571.1">
    <property type="nucleotide sequence ID" value="NZ_FOZL01000001.1"/>
</dbReference>
<organism evidence="6 7">
    <name type="scientific">Granulicella pectinivorans</name>
    <dbReference type="NCBI Taxonomy" id="474950"/>
    <lineage>
        <taxon>Bacteria</taxon>
        <taxon>Pseudomonadati</taxon>
        <taxon>Acidobacteriota</taxon>
        <taxon>Terriglobia</taxon>
        <taxon>Terriglobales</taxon>
        <taxon>Acidobacteriaceae</taxon>
        <taxon>Granulicella</taxon>
    </lineage>
</organism>
<feature type="domain" description="Electron transfer flavoprotein alpha/beta-subunit N-terminal" evidence="5">
    <location>
        <begin position="21"/>
        <end position="209"/>
    </location>
</feature>
<dbReference type="OrthoDB" id="9804960at2"/>
<evidence type="ECO:0000313" key="7">
    <source>
        <dbReference type="Proteomes" id="UP000199024"/>
    </source>
</evidence>
<evidence type="ECO:0000256" key="4">
    <source>
        <dbReference type="ARBA" id="ARBA00022982"/>
    </source>
</evidence>
<dbReference type="GO" id="GO:0009055">
    <property type="term" value="F:electron transfer activity"/>
    <property type="evidence" value="ECO:0007669"/>
    <property type="project" value="InterPro"/>
</dbReference>
<dbReference type="Pfam" id="PF01012">
    <property type="entry name" value="ETF"/>
    <property type="match status" value="1"/>
</dbReference>
<dbReference type="SMART" id="SM00893">
    <property type="entry name" value="ETF"/>
    <property type="match status" value="1"/>
</dbReference>
<dbReference type="InterPro" id="IPR014729">
    <property type="entry name" value="Rossmann-like_a/b/a_fold"/>
</dbReference>
<dbReference type="STRING" id="474950.SAMN05421771_3230"/>
<dbReference type="PANTHER" id="PTHR21294:SF8">
    <property type="entry name" value="ELECTRON TRANSFER FLAVOPROTEIN SUBUNIT BETA"/>
    <property type="match status" value="1"/>
</dbReference>
<sequence length="253" mass="26840">MRILTLIRQVLDAEESVRVEAAAVALGSSKLVMDTMDEYGVEEALRLREGGAEAEVVALAVGPARLQDALRTALAMGADRAIHVETDVILDAMALSKVVAAIATKENVDLVLSGGQQADWDSHALGAAVAERLGWPQATWTSALSLAGTTLTGKHDVDEGSETFEVDLPAVVTTQQGLNEPRYPTLPGIMKAKKKEMRKDALERFGVTPSVTVKGAEIQVKARLGKILDGKKDPQAAAAELVGLLRNEARVIA</sequence>
<dbReference type="InterPro" id="IPR033948">
    <property type="entry name" value="ETF_beta_N"/>
</dbReference>
<dbReference type="InterPro" id="IPR014730">
    <property type="entry name" value="ETF_a/b_N"/>
</dbReference>
<accession>A0A1I6MPQ0</accession>
<dbReference type="Gene3D" id="3.40.50.620">
    <property type="entry name" value="HUPs"/>
    <property type="match status" value="1"/>
</dbReference>